<dbReference type="AlphaFoldDB" id="A0A0J0XHM7"/>
<accession>A0A0J0XHM7</accession>
<protein>
    <submittedName>
        <fullName evidence="2">Uncharacterized protein</fullName>
    </submittedName>
</protein>
<proteinExistence type="predicted"/>
<feature type="compositionally biased region" description="Low complexity" evidence="1">
    <location>
        <begin position="283"/>
        <end position="292"/>
    </location>
</feature>
<dbReference type="Proteomes" id="UP000053611">
    <property type="component" value="Unassembled WGS sequence"/>
</dbReference>
<feature type="compositionally biased region" description="Basic and acidic residues" evidence="1">
    <location>
        <begin position="250"/>
        <end position="262"/>
    </location>
</feature>
<name>A0A0J0XHM7_9TREE</name>
<dbReference type="RefSeq" id="XP_018277102.1">
    <property type="nucleotide sequence ID" value="XM_018426065.1"/>
</dbReference>
<feature type="region of interest" description="Disordered" evidence="1">
    <location>
        <begin position="234"/>
        <end position="292"/>
    </location>
</feature>
<evidence type="ECO:0000313" key="2">
    <source>
        <dbReference type="EMBL" id="KLT40611.1"/>
    </source>
</evidence>
<keyword evidence="3" id="KW-1185">Reference proteome</keyword>
<dbReference type="GeneID" id="28986668"/>
<feature type="region of interest" description="Disordered" evidence="1">
    <location>
        <begin position="1"/>
        <end position="20"/>
    </location>
</feature>
<evidence type="ECO:0000313" key="3">
    <source>
        <dbReference type="Proteomes" id="UP000053611"/>
    </source>
</evidence>
<evidence type="ECO:0000256" key="1">
    <source>
        <dbReference type="SAM" id="MobiDB-lite"/>
    </source>
</evidence>
<gene>
    <name evidence="2" type="ORF">CC85DRAFT_313238</name>
</gene>
<sequence length="317" mass="35263">MLPVSVAHGSDADTPPAPSVVLRTRPPLSRRIDYQNYFMTDPMQTGFPRKHWFCMDLDPPFIPLWDEWRIIQGVAMNASYDWAQSQGRDIDRTGYVLAVIDKLYEVWWWTRCRSGLVPLPTAADYRREFDKLAHDVVQMAEAACADARVAAPTLDEADWALIAAAADRYCTSKDAYKPLHPTDYRPFSWDRITSYRQPDPVYTYDIQPEYSYQAMAPELADIIFQYRDSKAKAAEAPGKRGARARAAKARTSDATDDSDKSGPTDSGASGPQIAAMSTTLEVTASSTGSAATLASCTSRARALTKIRESDGEVEQEL</sequence>
<dbReference type="EMBL" id="KQ087232">
    <property type="protein sequence ID" value="KLT40611.1"/>
    <property type="molecule type" value="Genomic_DNA"/>
</dbReference>
<feature type="compositionally biased region" description="Polar residues" evidence="1">
    <location>
        <begin position="263"/>
        <end position="282"/>
    </location>
</feature>
<organism evidence="2 3">
    <name type="scientific">Cutaneotrichosporon oleaginosum</name>
    <dbReference type="NCBI Taxonomy" id="879819"/>
    <lineage>
        <taxon>Eukaryota</taxon>
        <taxon>Fungi</taxon>
        <taxon>Dikarya</taxon>
        <taxon>Basidiomycota</taxon>
        <taxon>Agaricomycotina</taxon>
        <taxon>Tremellomycetes</taxon>
        <taxon>Trichosporonales</taxon>
        <taxon>Trichosporonaceae</taxon>
        <taxon>Cutaneotrichosporon</taxon>
    </lineage>
</organism>
<reference evidence="2 3" key="1">
    <citation type="submission" date="2015-03" db="EMBL/GenBank/DDBJ databases">
        <title>Genomics and transcriptomics of the oil-accumulating basidiomycete yeast T. oleaginosus allow insights into substrate utilization and the diverse evolutionary trajectories of mating systems in fungi.</title>
        <authorList>
            <consortium name="DOE Joint Genome Institute"/>
            <person name="Kourist R."/>
            <person name="Kracht O."/>
            <person name="Bracharz F."/>
            <person name="Lipzen A."/>
            <person name="Nolan M."/>
            <person name="Ohm R."/>
            <person name="Grigoriev I."/>
            <person name="Sun S."/>
            <person name="Heitman J."/>
            <person name="Bruck T."/>
            <person name="Nowrousian M."/>
        </authorList>
    </citation>
    <scope>NUCLEOTIDE SEQUENCE [LARGE SCALE GENOMIC DNA]</scope>
    <source>
        <strain evidence="2 3">IBC0246</strain>
    </source>
</reference>